<dbReference type="RefSeq" id="WP_092356045.1">
    <property type="nucleotide sequence ID" value="NZ_CAOJGJ010000028.1"/>
</dbReference>
<keyword evidence="6 7" id="KW-0676">Redox-active center</keyword>
<name>A0A1I0H3K8_9FIRM</name>
<keyword evidence="4 7" id="KW-0560">Oxidoreductase</keyword>
<evidence type="ECO:0000256" key="5">
    <source>
        <dbReference type="ARBA" id="ARBA00023157"/>
    </source>
</evidence>
<dbReference type="GO" id="GO:0019430">
    <property type="term" value="P:removal of superoxide radicals"/>
    <property type="evidence" value="ECO:0007669"/>
    <property type="project" value="UniProtKB-UniRule"/>
</dbReference>
<dbReference type="Pfam" id="PF07992">
    <property type="entry name" value="Pyr_redox_2"/>
    <property type="match status" value="1"/>
</dbReference>
<dbReference type="InterPro" id="IPR050097">
    <property type="entry name" value="Ferredoxin-NADP_redctase_2"/>
</dbReference>
<dbReference type="InterPro" id="IPR005982">
    <property type="entry name" value="Thioredox_Rdtase"/>
</dbReference>
<proteinExistence type="inferred from homology"/>
<evidence type="ECO:0000256" key="3">
    <source>
        <dbReference type="ARBA" id="ARBA00022827"/>
    </source>
</evidence>
<sequence length="304" mass="33241">MIDLIIIGAGPAGLSACLYASRAGLDVMMLDAGAPGGKLNVSAEIENWPGQKKKTGPELAYEMYEHALSFGGKQEYGEVTKIIDHNDFKEVITNEKSYQAKAVLIATGTKERKMGIPLEEELTGHGVSYCAVCDGPFFKGEEVAVIGGGNSALEEAIYLTKFVNCVHLIVRRDVFRADKIIQEHVLGNDKIKIHFLKKPHHIIAKDNKVDKLAIEDSNTGELSELLVKAVFPFIGLDPITEFVKDLDITDEHGYIITDETMQTKVSGIYAAGDVRKKVLRQVVTATNDGAIAGQQIAHYLENQN</sequence>
<dbReference type="GO" id="GO:0004791">
    <property type="term" value="F:thioredoxin-disulfide reductase (NADPH) activity"/>
    <property type="evidence" value="ECO:0007669"/>
    <property type="project" value="UniProtKB-UniRule"/>
</dbReference>
<gene>
    <name evidence="10" type="ORF">SAMN04489758_1409</name>
</gene>
<dbReference type="NCBIfam" id="TIGR01292">
    <property type="entry name" value="TRX_reduct"/>
    <property type="match status" value="1"/>
</dbReference>
<dbReference type="OrthoDB" id="9806179at2"/>
<evidence type="ECO:0000256" key="6">
    <source>
        <dbReference type="ARBA" id="ARBA00023284"/>
    </source>
</evidence>
<comment type="catalytic activity">
    <reaction evidence="7">
        <text>[thioredoxin]-dithiol + NADP(+) = [thioredoxin]-disulfide + NADPH + H(+)</text>
        <dbReference type="Rhea" id="RHEA:20345"/>
        <dbReference type="Rhea" id="RHEA-COMP:10698"/>
        <dbReference type="Rhea" id="RHEA-COMP:10700"/>
        <dbReference type="ChEBI" id="CHEBI:15378"/>
        <dbReference type="ChEBI" id="CHEBI:29950"/>
        <dbReference type="ChEBI" id="CHEBI:50058"/>
        <dbReference type="ChEBI" id="CHEBI:57783"/>
        <dbReference type="ChEBI" id="CHEBI:58349"/>
        <dbReference type="EC" id="1.8.1.9"/>
    </reaction>
</comment>
<dbReference type="GO" id="GO:0005737">
    <property type="term" value="C:cytoplasm"/>
    <property type="evidence" value="ECO:0007669"/>
    <property type="project" value="InterPro"/>
</dbReference>
<dbReference type="InterPro" id="IPR008255">
    <property type="entry name" value="Pyr_nucl-diS_OxRdtase_2_AS"/>
</dbReference>
<dbReference type="PRINTS" id="PR00469">
    <property type="entry name" value="PNDRDTASEII"/>
</dbReference>
<dbReference type="Proteomes" id="UP000198558">
    <property type="component" value="Unassembled WGS sequence"/>
</dbReference>
<dbReference type="PROSITE" id="PS00573">
    <property type="entry name" value="PYRIDINE_REDOX_2"/>
    <property type="match status" value="1"/>
</dbReference>
<dbReference type="InterPro" id="IPR036188">
    <property type="entry name" value="FAD/NAD-bd_sf"/>
</dbReference>
<comment type="cofactor">
    <cofactor evidence="8">
        <name>FAD</name>
        <dbReference type="ChEBI" id="CHEBI:57692"/>
    </cofactor>
    <text evidence="8">Binds 1 FAD per subunit.</text>
</comment>
<evidence type="ECO:0000313" key="10">
    <source>
        <dbReference type="EMBL" id="SET77416.1"/>
    </source>
</evidence>
<feature type="domain" description="FAD/NAD(P)-binding" evidence="9">
    <location>
        <begin position="3"/>
        <end position="289"/>
    </location>
</feature>
<keyword evidence="3 7" id="KW-0274">FAD</keyword>
<dbReference type="SUPFAM" id="SSF51905">
    <property type="entry name" value="FAD/NAD(P)-binding domain"/>
    <property type="match status" value="1"/>
</dbReference>
<keyword evidence="5" id="KW-1015">Disulfide bond</keyword>
<dbReference type="InterPro" id="IPR023753">
    <property type="entry name" value="FAD/NAD-binding_dom"/>
</dbReference>
<evidence type="ECO:0000256" key="7">
    <source>
        <dbReference type="RuleBase" id="RU003880"/>
    </source>
</evidence>
<dbReference type="Gene3D" id="3.50.50.60">
    <property type="entry name" value="FAD/NAD(P)-binding domain"/>
    <property type="match status" value="2"/>
</dbReference>
<dbReference type="AlphaFoldDB" id="A0A1I0H3K8"/>
<evidence type="ECO:0000259" key="9">
    <source>
        <dbReference type="Pfam" id="PF07992"/>
    </source>
</evidence>
<dbReference type="EMBL" id="FOIN01000040">
    <property type="protein sequence ID" value="SET77416.1"/>
    <property type="molecule type" value="Genomic_DNA"/>
</dbReference>
<evidence type="ECO:0000256" key="8">
    <source>
        <dbReference type="RuleBase" id="RU003881"/>
    </source>
</evidence>
<reference evidence="11" key="1">
    <citation type="submission" date="2016-10" db="EMBL/GenBank/DDBJ databases">
        <authorList>
            <person name="Varghese N."/>
            <person name="Submissions S."/>
        </authorList>
    </citation>
    <scope>NUCLEOTIDE SEQUENCE [LARGE SCALE GENOMIC DNA]</scope>
    <source>
        <strain evidence="11">DSM 1551</strain>
    </source>
</reference>
<dbReference type="GeneID" id="78289267"/>
<dbReference type="EC" id="1.8.1.9" evidence="7"/>
<keyword evidence="11" id="KW-1185">Reference proteome</keyword>
<evidence type="ECO:0000256" key="1">
    <source>
        <dbReference type="ARBA" id="ARBA00009333"/>
    </source>
</evidence>
<dbReference type="PANTHER" id="PTHR48105">
    <property type="entry name" value="THIOREDOXIN REDUCTASE 1-RELATED-RELATED"/>
    <property type="match status" value="1"/>
</dbReference>
<evidence type="ECO:0000256" key="4">
    <source>
        <dbReference type="ARBA" id="ARBA00023002"/>
    </source>
</evidence>
<comment type="subunit">
    <text evidence="7">Homodimer.</text>
</comment>
<accession>A0A1I0H3K8</accession>
<evidence type="ECO:0000256" key="2">
    <source>
        <dbReference type="ARBA" id="ARBA00022630"/>
    </source>
</evidence>
<evidence type="ECO:0000313" key="11">
    <source>
        <dbReference type="Proteomes" id="UP000198558"/>
    </source>
</evidence>
<protein>
    <recommendedName>
        <fullName evidence="7">Thioredoxin reductase</fullName>
        <ecNumber evidence="7">1.8.1.9</ecNumber>
    </recommendedName>
</protein>
<comment type="similarity">
    <text evidence="1 7">Belongs to the class-II pyridine nucleotide-disulfide oxidoreductase family.</text>
</comment>
<keyword evidence="8" id="KW-0521">NADP</keyword>
<organism evidence="10 11">
    <name type="scientific">Thomasclavelia cocleata</name>
    <dbReference type="NCBI Taxonomy" id="69824"/>
    <lineage>
        <taxon>Bacteria</taxon>
        <taxon>Bacillati</taxon>
        <taxon>Bacillota</taxon>
        <taxon>Erysipelotrichia</taxon>
        <taxon>Erysipelotrichales</taxon>
        <taxon>Coprobacillaceae</taxon>
        <taxon>Thomasclavelia</taxon>
    </lineage>
</organism>
<dbReference type="PRINTS" id="PR00368">
    <property type="entry name" value="FADPNR"/>
</dbReference>
<keyword evidence="2 7" id="KW-0285">Flavoprotein</keyword>